<keyword evidence="2" id="KW-0805">Transcription regulation</keyword>
<comment type="subcellular location">
    <subcellularLocation>
        <location evidence="1">Nucleus</location>
    </subcellularLocation>
</comment>
<evidence type="ECO:0000256" key="6">
    <source>
        <dbReference type="SAM" id="MobiDB-lite"/>
    </source>
</evidence>
<keyword evidence="5" id="KW-0539">Nucleus</keyword>
<proteinExistence type="predicted"/>
<dbReference type="GO" id="GO:0005634">
    <property type="term" value="C:nucleus"/>
    <property type="evidence" value="ECO:0007669"/>
    <property type="project" value="UniProtKB-SubCell"/>
</dbReference>
<evidence type="ECO:0000313" key="9">
    <source>
        <dbReference type="Proteomes" id="UP000799537"/>
    </source>
</evidence>
<dbReference type="InterPro" id="IPR002100">
    <property type="entry name" value="TF_MADSbox"/>
</dbReference>
<evidence type="ECO:0000256" key="2">
    <source>
        <dbReference type="ARBA" id="ARBA00023015"/>
    </source>
</evidence>
<dbReference type="PROSITE" id="PS50066">
    <property type="entry name" value="MADS_BOX_2"/>
    <property type="match status" value="1"/>
</dbReference>
<dbReference type="FunFam" id="3.40.1810.10:FF:000002">
    <property type="entry name" value="Serum response factor b"/>
    <property type="match status" value="1"/>
</dbReference>
<dbReference type="GeneID" id="54562994"/>
<evidence type="ECO:0000256" key="3">
    <source>
        <dbReference type="ARBA" id="ARBA00023125"/>
    </source>
</evidence>
<dbReference type="GO" id="GO:0045944">
    <property type="term" value="P:positive regulation of transcription by RNA polymerase II"/>
    <property type="evidence" value="ECO:0007669"/>
    <property type="project" value="InterPro"/>
</dbReference>
<evidence type="ECO:0000256" key="4">
    <source>
        <dbReference type="ARBA" id="ARBA00023163"/>
    </source>
</evidence>
<dbReference type="GO" id="GO:0000987">
    <property type="term" value="F:cis-regulatory region sequence-specific DNA binding"/>
    <property type="evidence" value="ECO:0007669"/>
    <property type="project" value="InterPro"/>
</dbReference>
<dbReference type="InterPro" id="IPR033897">
    <property type="entry name" value="SRF-like_MADS-box"/>
</dbReference>
<dbReference type="GO" id="GO:0046983">
    <property type="term" value="F:protein dimerization activity"/>
    <property type="evidence" value="ECO:0007669"/>
    <property type="project" value="InterPro"/>
</dbReference>
<reference evidence="8" key="1">
    <citation type="journal article" date="2020" name="Stud. Mycol.">
        <title>101 Dothideomycetes genomes: a test case for predicting lifestyles and emergence of pathogens.</title>
        <authorList>
            <person name="Haridas S."/>
            <person name="Albert R."/>
            <person name="Binder M."/>
            <person name="Bloem J."/>
            <person name="Labutti K."/>
            <person name="Salamov A."/>
            <person name="Andreopoulos B."/>
            <person name="Baker S."/>
            <person name="Barry K."/>
            <person name="Bills G."/>
            <person name="Bluhm B."/>
            <person name="Cannon C."/>
            <person name="Castanera R."/>
            <person name="Culley D."/>
            <person name="Daum C."/>
            <person name="Ezra D."/>
            <person name="Gonzalez J."/>
            <person name="Henrissat B."/>
            <person name="Kuo A."/>
            <person name="Liang C."/>
            <person name="Lipzen A."/>
            <person name="Lutzoni F."/>
            <person name="Magnuson J."/>
            <person name="Mondo S."/>
            <person name="Nolan M."/>
            <person name="Ohm R."/>
            <person name="Pangilinan J."/>
            <person name="Park H.-J."/>
            <person name="Ramirez L."/>
            <person name="Alfaro M."/>
            <person name="Sun H."/>
            <person name="Tritt A."/>
            <person name="Yoshinaga Y."/>
            <person name="Zwiers L.-H."/>
            <person name="Turgeon B."/>
            <person name="Goodwin S."/>
            <person name="Spatafora J."/>
            <person name="Crous P."/>
            <person name="Grigoriev I."/>
        </authorList>
    </citation>
    <scope>NUCLEOTIDE SEQUENCE</scope>
    <source>
        <strain evidence="8">ATCC 36951</strain>
    </source>
</reference>
<sequence length="215" mass="23867">MSAEIVSQDPANDHDADDLENGTVEARGVKRPRTSTAQDDDDDDDDKPGRERRKIEIKFIQDKSRRHITFSKRKAGIMKKAYELSVLTGTQVLLLVVSETGLVYTFTTPKLQPLVTKPEGKNLIQACLNAPEPADSNDVNGDGSTVDSPEEQHAAPPPMPNNMQAQGMPRNQPQQPYMTADQQQALQYQAYLQQQQAAQQGAYPMPPQQQMHSRG</sequence>
<feature type="domain" description="MADS-box" evidence="7">
    <location>
        <begin position="50"/>
        <end position="110"/>
    </location>
</feature>
<dbReference type="AlphaFoldDB" id="A0A6A6BZW8"/>
<evidence type="ECO:0000256" key="5">
    <source>
        <dbReference type="ARBA" id="ARBA00023242"/>
    </source>
</evidence>
<keyword evidence="4" id="KW-0804">Transcription</keyword>
<feature type="compositionally biased region" description="Polar residues" evidence="6">
    <location>
        <begin position="171"/>
        <end position="181"/>
    </location>
</feature>
<dbReference type="SMART" id="SM00432">
    <property type="entry name" value="MADS"/>
    <property type="match status" value="1"/>
</dbReference>
<organism evidence="8 9">
    <name type="scientific">Zasmidium cellare ATCC 36951</name>
    <dbReference type="NCBI Taxonomy" id="1080233"/>
    <lineage>
        <taxon>Eukaryota</taxon>
        <taxon>Fungi</taxon>
        <taxon>Dikarya</taxon>
        <taxon>Ascomycota</taxon>
        <taxon>Pezizomycotina</taxon>
        <taxon>Dothideomycetes</taxon>
        <taxon>Dothideomycetidae</taxon>
        <taxon>Mycosphaerellales</taxon>
        <taxon>Mycosphaerellaceae</taxon>
        <taxon>Zasmidium</taxon>
    </lineage>
</organism>
<protein>
    <recommendedName>
        <fullName evidence="7">MADS-box domain-containing protein</fullName>
    </recommendedName>
</protein>
<dbReference type="InterPro" id="IPR036879">
    <property type="entry name" value="TF_MADSbox_sf"/>
</dbReference>
<feature type="compositionally biased region" description="Polar residues" evidence="6">
    <location>
        <begin position="137"/>
        <end position="147"/>
    </location>
</feature>
<dbReference type="PRINTS" id="PR00404">
    <property type="entry name" value="MADSDOMAIN"/>
</dbReference>
<dbReference type="InterPro" id="IPR050142">
    <property type="entry name" value="MADS-box/MEF2_TF"/>
</dbReference>
<keyword evidence="3" id="KW-0238">DNA-binding</keyword>
<feature type="compositionally biased region" description="Low complexity" evidence="6">
    <location>
        <begin position="182"/>
        <end position="215"/>
    </location>
</feature>
<name>A0A6A6BZW8_ZASCE</name>
<dbReference type="Pfam" id="PF00319">
    <property type="entry name" value="SRF-TF"/>
    <property type="match status" value="1"/>
</dbReference>
<keyword evidence="9" id="KW-1185">Reference proteome</keyword>
<evidence type="ECO:0000256" key="1">
    <source>
        <dbReference type="ARBA" id="ARBA00004123"/>
    </source>
</evidence>
<dbReference type="EMBL" id="ML993636">
    <property type="protein sequence ID" value="KAF2159548.1"/>
    <property type="molecule type" value="Genomic_DNA"/>
</dbReference>
<dbReference type="RefSeq" id="XP_033660437.1">
    <property type="nucleotide sequence ID" value="XM_033809722.1"/>
</dbReference>
<dbReference type="PANTHER" id="PTHR48019">
    <property type="entry name" value="SERUM RESPONSE FACTOR HOMOLOG"/>
    <property type="match status" value="1"/>
</dbReference>
<feature type="region of interest" description="Disordered" evidence="6">
    <location>
        <begin position="1"/>
        <end position="54"/>
    </location>
</feature>
<dbReference type="GO" id="GO:0000981">
    <property type="term" value="F:DNA-binding transcription factor activity, RNA polymerase II-specific"/>
    <property type="evidence" value="ECO:0007669"/>
    <property type="project" value="InterPro"/>
</dbReference>
<evidence type="ECO:0000313" key="8">
    <source>
        <dbReference type="EMBL" id="KAF2159548.1"/>
    </source>
</evidence>
<dbReference type="Proteomes" id="UP000799537">
    <property type="component" value="Unassembled WGS sequence"/>
</dbReference>
<accession>A0A6A6BZW8</accession>
<dbReference type="Gene3D" id="3.40.1810.10">
    <property type="entry name" value="Transcription factor, MADS-box"/>
    <property type="match status" value="1"/>
</dbReference>
<evidence type="ECO:0000259" key="7">
    <source>
        <dbReference type="PROSITE" id="PS50066"/>
    </source>
</evidence>
<dbReference type="SUPFAM" id="SSF55455">
    <property type="entry name" value="SRF-like"/>
    <property type="match status" value="1"/>
</dbReference>
<feature type="region of interest" description="Disordered" evidence="6">
    <location>
        <begin position="130"/>
        <end position="215"/>
    </location>
</feature>
<dbReference type="CDD" id="cd00266">
    <property type="entry name" value="MADS_SRF_like"/>
    <property type="match status" value="1"/>
</dbReference>
<gene>
    <name evidence="8" type="ORF">M409DRAFT_30024</name>
</gene>
<dbReference type="OrthoDB" id="2284405at2759"/>
<dbReference type="PROSITE" id="PS00350">
    <property type="entry name" value="MADS_BOX_1"/>
    <property type="match status" value="1"/>
</dbReference>